<gene>
    <name evidence="1" type="ORF">ZEAMMB73_Zm00001d014548</name>
</gene>
<evidence type="ECO:0000313" key="1">
    <source>
        <dbReference type="EMBL" id="AQK66497.1"/>
    </source>
</evidence>
<proteinExistence type="predicted"/>
<reference evidence="1" key="1">
    <citation type="submission" date="2015-12" db="EMBL/GenBank/DDBJ databases">
        <title>Update maize B73 reference genome by single molecule sequencing technologies.</title>
        <authorList>
            <consortium name="Maize Genome Sequencing Project"/>
            <person name="Ware D."/>
        </authorList>
    </citation>
    <scope>NUCLEOTIDE SEQUENCE</scope>
    <source>
        <tissue evidence="1">Seedling</tissue>
    </source>
</reference>
<organism evidence="1">
    <name type="scientific">Zea mays</name>
    <name type="common">Maize</name>
    <dbReference type="NCBI Taxonomy" id="4577"/>
    <lineage>
        <taxon>Eukaryota</taxon>
        <taxon>Viridiplantae</taxon>
        <taxon>Streptophyta</taxon>
        <taxon>Embryophyta</taxon>
        <taxon>Tracheophyta</taxon>
        <taxon>Spermatophyta</taxon>
        <taxon>Magnoliopsida</taxon>
        <taxon>Liliopsida</taxon>
        <taxon>Poales</taxon>
        <taxon>Poaceae</taxon>
        <taxon>PACMAD clade</taxon>
        <taxon>Panicoideae</taxon>
        <taxon>Andropogonodae</taxon>
        <taxon>Andropogoneae</taxon>
        <taxon>Tripsacinae</taxon>
        <taxon>Zea</taxon>
    </lineage>
</organism>
<dbReference type="EMBL" id="CM000781">
    <property type="protein sequence ID" value="AQK66497.1"/>
    <property type="molecule type" value="Genomic_DNA"/>
</dbReference>
<sequence>MFHSCWSFKIALHDRKGNEEVRVFVKVDGKEFWIGKLSVDKYPQCKTSLVFEKESRIDGIEERECVLDIPNVFLSLGINNMVIDVSNDESDEEVPQAIPLFPKADGIIPISSDGDECERSNEEDEDSKGLLLESEVAFMDYVREVRY</sequence>
<dbReference type="InParanoid" id="A0A1D6GU32"/>
<name>A0A1D6GU32_MAIZE</name>
<protein>
    <submittedName>
        <fullName evidence="1">Histone deacetylase HDT1</fullName>
    </submittedName>
</protein>
<dbReference type="AlphaFoldDB" id="A0A1D6GU32"/>
<accession>A0A1D6GU32</accession>